<dbReference type="GO" id="GO:0051536">
    <property type="term" value="F:iron-sulfur cluster binding"/>
    <property type="evidence" value="ECO:0007669"/>
    <property type="project" value="UniProtKB-KW"/>
</dbReference>
<organism evidence="15 16">
    <name type="scientific">Parthenolecanium corni</name>
    <dbReference type="NCBI Taxonomy" id="536013"/>
    <lineage>
        <taxon>Eukaryota</taxon>
        <taxon>Metazoa</taxon>
        <taxon>Ecdysozoa</taxon>
        <taxon>Arthropoda</taxon>
        <taxon>Hexapoda</taxon>
        <taxon>Insecta</taxon>
        <taxon>Pterygota</taxon>
        <taxon>Neoptera</taxon>
        <taxon>Paraneoptera</taxon>
        <taxon>Hemiptera</taxon>
        <taxon>Sternorrhyncha</taxon>
        <taxon>Coccoidea</taxon>
        <taxon>Coccidae</taxon>
        <taxon>Parthenolecanium</taxon>
    </lineage>
</organism>
<dbReference type="GO" id="GO:0003678">
    <property type="term" value="F:DNA helicase activity"/>
    <property type="evidence" value="ECO:0007669"/>
    <property type="project" value="InterPro"/>
</dbReference>
<protein>
    <recommendedName>
        <fullName evidence="14">Helicase ATP-binding domain-containing protein</fullName>
    </recommendedName>
</protein>
<dbReference type="GO" id="GO:0005634">
    <property type="term" value="C:nucleus"/>
    <property type="evidence" value="ECO:0007669"/>
    <property type="project" value="UniProtKB-SubCell"/>
</dbReference>
<keyword evidence="12" id="KW-0539">Nucleus</keyword>
<dbReference type="InterPro" id="IPR027417">
    <property type="entry name" value="P-loop_NTPase"/>
</dbReference>
<dbReference type="PROSITE" id="PS51193">
    <property type="entry name" value="HELICASE_ATP_BIND_2"/>
    <property type="match status" value="1"/>
</dbReference>
<dbReference type="SMART" id="SM00491">
    <property type="entry name" value="HELICc2"/>
    <property type="match status" value="1"/>
</dbReference>
<keyword evidence="8" id="KW-0067">ATP-binding</keyword>
<dbReference type="GO" id="GO:0005524">
    <property type="term" value="F:ATP binding"/>
    <property type="evidence" value="ECO:0007669"/>
    <property type="project" value="UniProtKB-KW"/>
</dbReference>
<evidence type="ECO:0000256" key="3">
    <source>
        <dbReference type="ARBA" id="ARBA00008435"/>
    </source>
</evidence>
<comment type="cofactor">
    <cofactor evidence="1">
        <name>[4Fe-4S] cluster</name>
        <dbReference type="ChEBI" id="CHEBI:49883"/>
    </cofactor>
</comment>
<keyword evidence="16" id="KW-1185">Reference proteome</keyword>
<evidence type="ECO:0000256" key="8">
    <source>
        <dbReference type="ARBA" id="ARBA00022840"/>
    </source>
</evidence>
<dbReference type="Gene3D" id="3.40.50.300">
    <property type="entry name" value="P-loop containing nucleotide triphosphate hydrolases"/>
    <property type="match status" value="3"/>
</dbReference>
<keyword evidence="10" id="KW-0411">Iron-sulfur</keyword>
<dbReference type="PANTHER" id="PTHR11472">
    <property type="entry name" value="DNA REPAIR DEAD HELICASE RAD3/XP-D SUBFAMILY MEMBER"/>
    <property type="match status" value="1"/>
</dbReference>
<evidence type="ECO:0000256" key="1">
    <source>
        <dbReference type="ARBA" id="ARBA00001966"/>
    </source>
</evidence>
<evidence type="ECO:0000256" key="4">
    <source>
        <dbReference type="ARBA" id="ARBA00022723"/>
    </source>
</evidence>
<dbReference type="Pfam" id="PF06733">
    <property type="entry name" value="DEAD_2"/>
    <property type="match status" value="1"/>
</dbReference>
<dbReference type="FunFam" id="3.40.50.300:FF:001250">
    <property type="entry name" value="Putative ATP-dependent RNA helicase DDX11"/>
    <property type="match status" value="1"/>
</dbReference>
<keyword evidence="7" id="KW-0347">Helicase</keyword>
<accession>A0AAN9TRY4</accession>
<reference evidence="15 16" key="1">
    <citation type="submission" date="2024-03" db="EMBL/GenBank/DDBJ databases">
        <title>Adaptation during the transition from Ophiocordyceps entomopathogen to insect associate is accompanied by gene loss and intensified selection.</title>
        <authorList>
            <person name="Ward C.M."/>
            <person name="Onetto C.A."/>
            <person name="Borneman A.R."/>
        </authorList>
    </citation>
    <scope>NUCLEOTIDE SEQUENCE [LARGE SCALE GENOMIC DNA]</scope>
    <source>
        <strain evidence="15">AWRI1</strain>
        <tissue evidence="15">Single Adult Female</tissue>
    </source>
</reference>
<comment type="caution">
    <text evidence="15">The sequence shown here is derived from an EMBL/GenBank/DDBJ whole genome shotgun (WGS) entry which is preliminary data.</text>
</comment>
<dbReference type="EMBL" id="JBBCAQ010000004">
    <property type="protein sequence ID" value="KAK7604095.1"/>
    <property type="molecule type" value="Genomic_DNA"/>
</dbReference>
<dbReference type="GO" id="GO:0003677">
    <property type="term" value="F:DNA binding"/>
    <property type="evidence" value="ECO:0007669"/>
    <property type="project" value="InterPro"/>
</dbReference>
<dbReference type="NCBIfam" id="TIGR00604">
    <property type="entry name" value="rad3"/>
    <property type="match status" value="1"/>
</dbReference>
<feature type="domain" description="Helicase ATP-binding" evidence="14">
    <location>
        <begin position="13"/>
        <end position="411"/>
    </location>
</feature>
<dbReference type="CDD" id="cd18788">
    <property type="entry name" value="SF2_C_XPD"/>
    <property type="match status" value="1"/>
</dbReference>
<sequence>MTDRFLQTSVLKPPNEFPFPFPPYNIQKDFMKNLYAVLEERKLGIFESPTGTGKSLSLICGVLRWLCDHEVRYKADILKSIALIEEELKNYDDNTDDWLTVQTKQAGIVKYKDEFQLQLKSLSENAEEIENIKKKKSLIPEVNNKNRFAAFSKPENTNSMVDNDVLLDDVNLDEKGGEESEEENDPENEYENVKIYFCSRTHSQLSQFIGEVQKSPYSDTRVVPMASRQTFCVNPDVKKLKNLSLINERCLELQKKKSEKSTKTDSSKRAVKKMKCCSSGCVYKNKNSVDDLKDEIITKIHDVEELVTKGQEMIACPYYATRAAIPLSQLVVIPYNTLLHKSTREASKIKLKNNIVIIDEAHNLLDAIGNMHSSLINGSQLCLCCNQLNQYKTKYEKLFNATSILYLDQLIFVVGRLISIIGGKSGCNPMDSNRKGIDSKVYTLADFVHAAEIDNFNLFKILNFCKRSKLTHKLQGFVEKVPPVSTTTQNKPESGLKNFLQNISNTKNKVAEADAKAIASPSPFTPTEQSNNVILPVIAFIESLTNHCEDGRIICTRQSTVGRGSLKFLLLNPAAHFQEIVKETRSVIVAGGTMQPISEFREQLFQNAGAELSRIIAFSCGHVIPPENILPIIVSEGPSGKKLDFSFEFRNSDAVMNELGQVLNNVCNIVPAGVVCFYPSYEYEQRTFEHFEKSGLIETLAKKKKIFREPKKSCDVDRVLSEYAQFISDSKKQPNRKPNGCLLFSVIGGKLSEGLNFSDDLGRCVIVVGLPYPNIKSAELQEKMNYLDKTAGPGSGHKHYENLCMKAVNQSIGRAVRHKDDYSTVFLLDHRYSREHIQLALPSWMRRSLVTCEKFGTAYSSLNKVSNVNLYS</sequence>
<evidence type="ECO:0000256" key="11">
    <source>
        <dbReference type="ARBA" id="ARBA00023235"/>
    </source>
</evidence>
<comment type="subcellular location">
    <subcellularLocation>
        <location evidence="2">Nucleus</location>
    </subcellularLocation>
</comment>
<evidence type="ECO:0000313" key="15">
    <source>
        <dbReference type="EMBL" id="KAK7604095.1"/>
    </source>
</evidence>
<keyword evidence="6" id="KW-0378">Hydrolase</keyword>
<dbReference type="AlphaFoldDB" id="A0AAN9TRY4"/>
<dbReference type="InterPro" id="IPR006554">
    <property type="entry name" value="Helicase-like_DEXD_c2"/>
</dbReference>
<keyword evidence="9" id="KW-0408">Iron</keyword>
<comment type="similarity">
    <text evidence="3">Belongs to the DEAD box helicase family. DEAH subfamily. DDX11/CHL1 sub-subfamily.</text>
</comment>
<dbReference type="GO" id="GO:0006139">
    <property type="term" value="P:nucleobase-containing compound metabolic process"/>
    <property type="evidence" value="ECO:0007669"/>
    <property type="project" value="InterPro"/>
</dbReference>
<dbReference type="InterPro" id="IPR006555">
    <property type="entry name" value="ATP-dep_Helicase_C"/>
</dbReference>
<evidence type="ECO:0000256" key="6">
    <source>
        <dbReference type="ARBA" id="ARBA00022801"/>
    </source>
</evidence>
<evidence type="ECO:0000256" key="5">
    <source>
        <dbReference type="ARBA" id="ARBA00022741"/>
    </source>
</evidence>
<dbReference type="Proteomes" id="UP001367676">
    <property type="component" value="Unassembled WGS sequence"/>
</dbReference>
<dbReference type="GO" id="GO:0046872">
    <property type="term" value="F:metal ion binding"/>
    <property type="evidence" value="ECO:0007669"/>
    <property type="project" value="UniProtKB-KW"/>
</dbReference>
<dbReference type="GO" id="GO:0034085">
    <property type="term" value="P:establishment of sister chromatid cohesion"/>
    <property type="evidence" value="ECO:0007669"/>
    <property type="project" value="TreeGrafter"/>
</dbReference>
<evidence type="ECO:0000256" key="2">
    <source>
        <dbReference type="ARBA" id="ARBA00004123"/>
    </source>
</evidence>
<evidence type="ECO:0000259" key="14">
    <source>
        <dbReference type="PROSITE" id="PS51193"/>
    </source>
</evidence>
<gene>
    <name evidence="15" type="ORF">V9T40_004368</name>
</gene>
<evidence type="ECO:0000256" key="10">
    <source>
        <dbReference type="ARBA" id="ARBA00023014"/>
    </source>
</evidence>
<keyword evidence="5" id="KW-0547">Nucleotide-binding</keyword>
<keyword evidence="4" id="KW-0479">Metal-binding</keyword>
<evidence type="ECO:0000256" key="13">
    <source>
        <dbReference type="SAM" id="Coils"/>
    </source>
</evidence>
<evidence type="ECO:0000313" key="16">
    <source>
        <dbReference type="Proteomes" id="UP001367676"/>
    </source>
</evidence>
<dbReference type="InterPro" id="IPR013020">
    <property type="entry name" value="Rad3/Chl1-like"/>
</dbReference>
<dbReference type="Pfam" id="PF13307">
    <property type="entry name" value="Helicase_C_2"/>
    <property type="match status" value="1"/>
</dbReference>
<dbReference type="PANTHER" id="PTHR11472:SF41">
    <property type="entry name" value="ATP-DEPENDENT DNA HELICASE DDX11-RELATED"/>
    <property type="match status" value="1"/>
</dbReference>
<evidence type="ECO:0000256" key="12">
    <source>
        <dbReference type="ARBA" id="ARBA00023242"/>
    </source>
</evidence>
<dbReference type="InterPro" id="IPR010614">
    <property type="entry name" value="RAD3-like_helicase_DEAD"/>
</dbReference>
<name>A0AAN9TRY4_9HEMI</name>
<keyword evidence="11" id="KW-0413">Isomerase</keyword>
<dbReference type="SMART" id="SM00488">
    <property type="entry name" value="DEXDc2"/>
    <property type="match status" value="1"/>
</dbReference>
<feature type="coiled-coil region" evidence="13">
    <location>
        <begin position="74"/>
        <end position="132"/>
    </location>
</feature>
<dbReference type="GO" id="GO:0016818">
    <property type="term" value="F:hydrolase activity, acting on acid anhydrides, in phosphorus-containing anhydrides"/>
    <property type="evidence" value="ECO:0007669"/>
    <property type="project" value="InterPro"/>
</dbReference>
<keyword evidence="13" id="KW-0175">Coiled coil</keyword>
<dbReference type="InterPro" id="IPR014013">
    <property type="entry name" value="Helic_SF1/SF2_ATP-bd_DinG/Rad3"/>
</dbReference>
<dbReference type="InterPro" id="IPR045028">
    <property type="entry name" value="DinG/Rad3-like"/>
</dbReference>
<evidence type="ECO:0000256" key="7">
    <source>
        <dbReference type="ARBA" id="ARBA00022806"/>
    </source>
</evidence>
<proteinExistence type="inferred from homology"/>
<dbReference type="SUPFAM" id="SSF52540">
    <property type="entry name" value="P-loop containing nucleoside triphosphate hydrolases"/>
    <property type="match status" value="1"/>
</dbReference>
<evidence type="ECO:0000256" key="9">
    <source>
        <dbReference type="ARBA" id="ARBA00023004"/>
    </source>
</evidence>